<gene>
    <name evidence="1" type="ORF">NCTC11807_01618</name>
</gene>
<sequence length="72" mass="8282">MGINRHAGQEERRTVGGPYVRRNIMEKLNIKPSSIHTSKDVECLAEKMKEHHFKDDNGKEITPIGSYCMGRR</sequence>
<name>A0A380H5Z1_9STAP</name>
<accession>A0A380H5Z1</accession>
<reference evidence="1 2" key="1">
    <citation type="submission" date="2018-06" db="EMBL/GenBank/DDBJ databases">
        <authorList>
            <consortium name="Pathogen Informatics"/>
            <person name="Doyle S."/>
        </authorList>
    </citation>
    <scope>NUCLEOTIDE SEQUENCE [LARGE SCALE GENOMIC DNA]</scope>
    <source>
        <strain evidence="1 2">NCTC11807</strain>
    </source>
</reference>
<dbReference type="Proteomes" id="UP000255425">
    <property type="component" value="Unassembled WGS sequence"/>
</dbReference>
<dbReference type="EMBL" id="UHDZ01000001">
    <property type="protein sequence ID" value="SUM71868.1"/>
    <property type="molecule type" value="Genomic_DNA"/>
</dbReference>
<evidence type="ECO:0000313" key="1">
    <source>
        <dbReference type="EMBL" id="SUM71868.1"/>
    </source>
</evidence>
<organism evidence="1 2">
    <name type="scientific">Staphylococcus saccharolyticus</name>
    <dbReference type="NCBI Taxonomy" id="33028"/>
    <lineage>
        <taxon>Bacteria</taxon>
        <taxon>Bacillati</taxon>
        <taxon>Bacillota</taxon>
        <taxon>Bacilli</taxon>
        <taxon>Bacillales</taxon>
        <taxon>Staphylococcaceae</taxon>
        <taxon>Staphylococcus</taxon>
    </lineage>
</organism>
<dbReference type="AlphaFoldDB" id="A0A380H5Z1"/>
<keyword evidence="2" id="KW-1185">Reference proteome</keyword>
<evidence type="ECO:0000313" key="2">
    <source>
        <dbReference type="Proteomes" id="UP000255425"/>
    </source>
</evidence>
<proteinExistence type="predicted"/>
<protein>
    <submittedName>
        <fullName evidence="1">ABC transporter membrane spanning protein</fullName>
    </submittedName>
</protein>